<feature type="domain" description="Histidine kinase" evidence="8">
    <location>
        <begin position="414"/>
        <end position="632"/>
    </location>
</feature>
<dbReference type="Proteomes" id="UP000229433">
    <property type="component" value="Unassembled WGS sequence"/>
</dbReference>
<dbReference type="InterPro" id="IPR036097">
    <property type="entry name" value="HisK_dim/P_sf"/>
</dbReference>
<dbReference type="EC" id="2.7.13.3" evidence="2"/>
<dbReference type="InterPro" id="IPR004358">
    <property type="entry name" value="Sig_transdc_His_kin-like_C"/>
</dbReference>
<dbReference type="CDD" id="cd00082">
    <property type="entry name" value="HisKA"/>
    <property type="match status" value="1"/>
</dbReference>
<keyword evidence="4" id="KW-0808">Transferase</keyword>
<dbReference type="CDD" id="cd00075">
    <property type="entry name" value="HATPase"/>
    <property type="match status" value="1"/>
</dbReference>
<dbReference type="AlphaFoldDB" id="A0A2G1VSX7"/>
<dbReference type="Gene3D" id="3.30.565.10">
    <property type="entry name" value="Histidine kinase-like ATPase, C-terminal domain"/>
    <property type="match status" value="1"/>
</dbReference>
<keyword evidence="7" id="KW-0812">Transmembrane</keyword>
<dbReference type="SUPFAM" id="SSF47384">
    <property type="entry name" value="Homodimeric domain of signal transducing histidine kinase"/>
    <property type="match status" value="1"/>
</dbReference>
<dbReference type="PANTHER" id="PTHR43047">
    <property type="entry name" value="TWO-COMPONENT HISTIDINE PROTEIN KINASE"/>
    <property type="match status" value="1"/>
</dbReference>
<organism evidence="9 10">
    <name type="scientific">Leeuwenhoekiella nanhaiensis</name>
    <dbReference type="NCBI Taxonomy" id="1655491"/>
    <lineage>
        <taxon>Bacteria</taxon>
        <taxon>Pseudomonadati</taxon>
        <taxon>Bacteroidota</taxon>
        <taxon>Flavobacteriia</taxon>
        <taxon>Flavobacteriales</taxon>
        <taxon>Flavobacteriaceae</taxon>
        <taxon>Leeuwenhoekiella</taxon>
    </lineage>
</organism>
<dbReference type="InterPro" id="IPR036890">
    <property type="entry name" value="HATPase_C_sf"/>
</dbReference>
<dbReference type="SUPFAM" id="SSF55874">
    <property type="entry name" value="ATPase domain of HSP90 chaperone/DNA topoisomerase II/histidine kinase"/>
    <property type="match status" value="1"/>
</dbReference>
<accession>A0A2G1VSX7</accession>
<evidence type="ECO:0000313" key="10">
    <source>
        <dbReference type="Proteomes" id="UP000229433"/>
    </source>
</evidence>
<dbReference type="GO" id="GO:0009927">
    <property type="term" value="F:histidine phosphotransfer kinase activity"/>
    <property type="evidence" value="ECO:0007669"/>
    <property type="project" value="TreeGrafter"/>
</dbReference>
<keyword evidence="5" id="KW-0418">Kinase</keyword>
<dbReference type="SMART" id="SM00387">
    <property type="entry name" value="HATPase_c"/>
    <property type="match status" value="1"/>
</dbReference>
<dbReference type="Gene3D" id="1.10.287.130">
    <property type="match status" value="1"/>
</dbReference>
<dbReference type="InterPro" id="IPR003594">
    <property type="entry name" value="HATPase_dom"/>
</dbReference>
<dbReference type="SMART" id="SM00388">
    <property type="entry name" value="HisKA"/>
    <property type="match status" value="1"/>
</dbReference>
<dbReference type="InterPro" id="IPR019734">
    <property type="entry name" value="TPR_rpt"/>
</dbReference>
<name>A0A2G1VSX7_9FLAO</name>
<dbReference type="PANTHER" id="PTHR43047:SF72">
    <property type="entry name" value="OSMOSENSING HISTIDINE PROTEIN KINASE SLN1"/>
    <property type="match status" value="1"/>
</dbReference>
<dbReference type="RefSeq" id="WP_099646053.1">
    <property type="nucleotide sequence ID" value="NZ_KZ319290.1"/>
</dbReference>
<proteinExistence type="predicted"/>
<sequence>MFKNLFIILVIGFLSLSPEVCELVAQQSSEEEYIKAELFRAQELAYSNFDDAITTLTEAYLYTKEHKIPLLTAEVLYTAGWIYYVKGMYDESLTHFVEARNLFREQEDFAGEGKSLMGNGLVIQALDRHKEAISIFNQVLKIYEQHQVEEKKASAYINLSISYIEQKEFAEATRVLEEARKFAERYELTSILHHYHNKSGEIAYQMNEFDTAIQHHLAVLNDADTKEANAWEKSYAYAGLAQAYLAKGNLRLAETNALQAMDYARGSQSIWDLERNSAILASVYEARGESQKAYESLRENQRYRDSLYDIKTTQQVNVMHLEEKELENQRLTADMELKETELQSKRIQIIALGVFALLLVLILFLTWKNYKQKGRFAEELRQKNRVIEANQATLVKRNDALSTLDEHKNKLFTIISHDLRSPISSIQQTLVLAEADLIGPEEFTKLTGDLKKQTDATLVMIDNLLQWSHSQLDGVLVNRSAIDLVETVSAILSTYEAGAAFKDIKLKHHKPEGLPRILVDAGHLSVILHNLISNALKFTAEGKKIELDYEQQADELTLKIIDEGTGMNAEKLQEIKSNQEQILSKVGTALETGTGLGLMVVKQFLELNEATFDIQSTPGKGSTFFVSFKTVPADTDL</sequence>
<feature type="transmembrane region" description="Helical" evidence="7">
    <location>
        <begin position="347"/>
        <end position="367"/>
    </location>
</feature>
<dbReference type="InterPro" id="IPR003661">
    <property type="entry name" value="HisK_dim/P_dom"/>
</dbReference>
<dbReference type="PROSITE" id="PS50109">
    <property type="entry name" value="HIS_KIN"/>
    <property type="match status" value="1"/>
</dbReference>
<dbReference type="OrthoDB" id="9781208at2"/>
<dbReference type="Gene3D" id="1.25.40.10">
    <property type="entry name" value="Tetratricopeptide repeat domain"/>
    <property type="match status" value="2"/>
</dbReference>
<dbReference type="Pfam" id="PF13424">
    <property type="entry name" value="TPR_12"/>
    <property type="match status" value="1"/>
</dbReference>
<evidence type="ECO:0000256" key="2">
    <source>
        <dbReference type="ARBA" id="ARBA00012438"/>
    </source>
</evidence>
<reference evidence="9 10" key="1">
    <citation type="submission" date="2017-08" db="EMBL/GenBank/DDBJ databases">
        <title>The whole genome shortgun sequences of strain Leeuwenhoekiella nanhaiensis G18 from the South China Sea.</title>
        <authorList>
            <person name="Liu Q."/>
        </authorList>
    </citation>
    <scope>NUCLEOTIDE SEQUENCE [LARGE SCALE GENOMIC DNA]</scope>
    <source>
        <strain evidence="9 10">G18</strain>
    </source>
</reference>
<keyword evidence="10" id="KW-1185">Reference proteome</keyword>
<protein>
    <recommendedName>
        <fullName evidence="2">histidine kinase</fullName>
        <ecNumber evidence="2">2.7.13.3</ecNumber>
    </recommendedName>
</protein>
<evidence type="ECO:0000256" key="1">
    <source>
        <dbReference type="ARBA" id="ARBA00000085"/>
    </source>
</evidence>
<evidence type="ECO:0000259" key="8">
    <source>
        <dbReference type="PROSITE" id="PS50109"/>
    </source>
</evidence>
<keyword evidence="6" id="KW-0175">Coiled coil</keyword>
<dbReference type="Pfam" id="PF02518">
    <property type="entry name" value="HATPase_c"/>
    <property type="match status" value="1"/>
</dbReference>
<gene>
    <name evidence="9" type="ORF">CJ305_09595</name>
</gene>
<evidence type="ECO:0000256" key="3">
    <source>
        <dbReference type="ARBA" id="ARBA00022553"/>
    </source>
</evidence>
<evidence type="ECO:0000256" key="7">
    <source>
        <dbReference type="SAM" id="Phobius"/>
    </source>
</evidence>
<dbReference type="PRINTS" id="PR00344">
    <property type="entry name" value="BCTRLSENSOR"/>
</dbReference>
<dbReference type="InterPro" id="IPR005467">
    <property type="entry name" value="His_kinase_dom"/>
</dbReference>
<keyword evidence="7" id="KW-0472">Membrane</keyword>
<comment type="catalytic activity">
    <reaction evidence="1">
        <text>ATP + protein L-histidine = ADP + protein N-phospho-L-histidine.</text>
        <dbReference type="EC" id="2.7.13.3"/>
    </reaction>
</comment>
<feature type="coiled-coil region" evidence="6">
    <location>
        <begin position="321"/>
        <end position="348"/>
    </location>
</feature>
<comment type="caution">
    <text evidence="9">The sequence shown here is derived from an EMBL/GenBank/DDBJ whole genome shotgun (WGS) entry which is preliminary data.</text>
</comment>
<dbReference type="InterPro" id="IPR011990">
    <property type="entry name" value="TPR-like_helical_dom_sf"/>
</dbReference>
<dbReference type="SUPFAM" id="SSF48452">
    <property type="entry name" value="TPR-like"/>
    <property type="match status" value="1"/>
</dbReference>
<keyword evidence="3" id="KW-0597">Phosphoprotein</keyword>
<dbReference type="GO" id="GO:0000155">
    <property type="term" value="F:phosphorelay sensor kinase activity"/>
    <property type="evidence" value="ECO:0007669"/>
    <property type="project" value="InterPro"/>
</dbReference>
<keyword evidence="7" id="KW-1133">Transmembrane helix</keyword>
<evidence type="ECO:0000313" key="9">
    <source>
        <dbReference type="EMBL" id="PHQ29559.1"/>
    </source>
</evidence>
<evidence type="ECO:0000256" key="5">
    <source>
        <dbReference type="ARBA" id="ARBA00022777"/>
    </source>
</evidence>
<evidence type="ECO:0000256" key="4">
    <source>
        <dbReference type="ARBA" id="ARBA00022679"/>
    </source>
</evidence>
<evidence type="ECO:0000256" key="6">
    <source>
        <dbReference type="SAM" id="Coils"/>
    </source>
</evidence>
<dbReference type="GO" id="GO:0005886">
    <property type="term" value="C:plasma membrane"/>
    <property type="evidence" value="ECO:0007669"/>
    <property type="project" value="TreeGrafter"/>
</dbReference>
<dbReference type="EMBL" id="NQXA01000004">
    <property type="protein sequence ID" value="PHQ29559.1"/>
    <property type="molecule type" value="Genomic_DNA"/>
</dbReference>
<dbReference type="SMART" id="SM00028">
    <property type="entry name" value="TPR"/>
    <property type="match status" value="5"/>
</dbReference>